<evidence type="ECO:0000256" key="1">
    <source>
        <dbReference type="ARBA" id="ARBA00006272"/>
    </source>
</evidence>
<sequence length="362" mass="39802">MNSRIEQFKNRLITYLEIKGMSRYEEPVADELRKNTDTKIFNVSRDKLGSIIFNKSSKKVNAPKVMITAHMDEVGYLVRLIHDKGQLLLSPVGGIWPSVVIGTKATLIASNNQEFDGVFGHTSIHIMESSKVSKAITSDEIYADFGFKNKQDAIDNGVEIGDRVYLSGETVFFKNSDLIGGKAMDNRAGVTVLETIANIIKDYELDIDLYLVGTVQEEVGTRGARSSVSIINPDIAIALDTTSSHDTIDTIPGTTQLFKGAAIRVKDGGTLMDPKLINYFEKISQKYNIPSYKFIAAGGGTDAKELQFAKGGASTITISLPQRYLHSPIGVCSISDLLAATDLLVNFLKDLNKEEFDKIKYN</sequence>
<dbReference type="Gene3D" id="2.40.30.40">
    <property type="entry name" value="Peptidase M42, domain 2"/>
    <property type="match status" value="1"/>
</dbReference>
<evidence type="ECO:0000256" key="8">
    <source>
        <dbReference type="PIRSR" id="PIRSR001123-2"/>
    </source>
</evidence>
<evidence type="ECO:0000256" key="6">
    <source>
        <dbReference type="PIRNR" id="PIRNR001123"/>
    </source>
</evidence>
<evidence type="ECO:0000313" key="9">
    <source>
        <dbReference type="EMBL" id="BBU47525.1"/>
    </source>
</evidence>
<dbReference type="Gene3D" id="3.40.630.10">
    <property type="entry name" value="Zn peptidases"/>
    <property type="match status" value="1"/>
</dbReference>
<evidence type="ECO:0000313" key="10">
    <source>
        <dbReference type="Proteomes" id="UP000464317"/>
    </source>
</evidence>
<evidence type="ECO:0000256" key="3">
    <source>
        <dbReference type="ARBA" id="ARBA00022670"/>
    </source>
</evidence>
<evidence type="ECO:0000256" key="2">
    <source>
        <dbReference type="ARBA" id="ARBA00022438"/>
    </source>
</evidence>
<feature type="binding site" evidence="8">
    <location>
        <position position="70"/>
    </location>
    <ligand>
        <name>Zn(2+)</name>
        <dbReference type="ChEBI" id="CHEBI:29105"/>
        <label>1</label>
    </ligand>
</feature>
<dbReference type="Proteomes" id="UP000464317">
    <property type="component" value="Chromosome"/>
</dbReference>
<accession>A0A809RRH9</accession>
<dbReference type="EMBL" id="AP022325">
    <property type="protein sequence ID" value="BBU47525.1"/>
    <property type="molecule type" value="Genomic_DNA"/>
</dbReference>
<evidence type="ECO:0000256" key="5">
    <source>
        <dbReference type="ARBA" id="ARBA00022801"/>
    </source>
</evidence>
<dbReference type="PIRSF" id="PIRSF001123">
    <property type="entry name" value="PepA_GA"/>
    <property type="match status" value="1"/>
</dbReference>
<dbReference type="InterPro" id="IPR008007">
    <property type="entry name" value="Peptidase_M42"/>
</dbReference>
<feature type="binding site" evidence="8">
    <location>
        <position position="326"/>
    </location>
    <ligand>
        <name>Zn(2+)</name>
        <dbReference type="ChEBI" id="CHEBI:29105"/>
        <label>2</label>
    </ligand>
</feature>
<keyword evidence="3" id="KW-0645">Protease</keyword>
<dbReference type="RefSeq" id="WP_161553028.1">
    <property type="nucleotide sequence ID" value="NZ_AP022325.1"/>
</dbReference>
<dbReference type="KEGG" id="mfel:JPM2_2180"/>
<protein>
    <submittedName>
        <fullName evidence="9">Peptidase M28</fullName>
    </submittedName>
</protein>
<dbReference type="GO" id="GO:0004177">
    <property type="term" value="F:aminopeptidase activity"/>
    <property type="evidence" value="ECO:0007669"/>
    <property type="project" value="UniProtKB-UniRule"/>
</dbReference>
<comment type="similarity">
    <text evidence="1 6">Belongs to the peptidase M42 family.</text>
</comment>
<keyword evidence="2" id="KW-0031">Aminopeptidase</keyword>
<proteinExistence type="inferred from homology"/>
<dbReference type="Pfam" id="PF05343">
    <property type="entry name" value="Peptidase_M42"/>
    <property type="match status" value="1"/>
</dbReference>
<dbReference type="GO" id="GO:0006508">
    <property type="term" value="P:proteolysis"/>
    <property type="evidence" value="ECO:0007669"/>
    <property type="project" value="UniProtKB-KW"/>
</dbReference>
<feature type="binding site" evidence="8">
    <location>
        <position position="185"/>
    </location>
    <ligand>
        <name>Zn(2+)</name>
        <dbReference type="ChEBI" id="CHEBI:29105"/>
        <label>2</label>
    </ligand>
</feature>
<feature type="binding site" evidence="8">
    <location>
        <position position="218"/>
    </location>
    <ligand>
        <name>Zn(2+)</name>
        <dbReference type="ChEBI" id="CHEBI:29105"/>
        <label>2</label>
    </ligand>
</feature>
<dbReference type="PANTHER" id="PTHR32481:SF0">
    <property type="entry name" value="AMINOPEPTIDASE YPDE-RELATED"/>
    <property type="match status" value="1"/>
</dbReference>
<dbReference type="SUPFAM" id="SSF53187">
    <property type="entry name" value="Zn-dependent exopeptidases"/>
    <property type="match status" value="1"/>
</dbReference>
<keyword evidence="5" id="KW-0378">Hydrolase</keyword>
<feature type="binding site" evidence="8">
    <location>
        <position position="240"/>
    </location>
    <ligand>
        <name>Zn(2+)</name>
        <dbReference type="ChEBI" id="CHEBI:29105"/>
        <label>1</label>
    </ligand>
</feature>
<dbReference type="GO" id="GO:0046872">
    <property type="term" value="F:metal ion binding"/>
    <property type="evidence" value="ECO:0007669"/>
    <property type="project" value="UniProtKB-UniRule"/>
</dbReference>
<keyword evidence="4 8" id="KW-0479">Metal-binding</keyword>
<feature type="binding site" evidence="8">
    <location>
        <position position="185"/>
    </location>
    <ligand>
        <name>Zn(2+)</name>
        <dbReference type="ChEBI" id="CHEBI:29105"/>
        <label>1</label>
    </ligand>
</feature>
<gene>
    <name evidence="9" type="ORF">JPM2_2180</name>
</gene>
<keyword evidence="10" id="KW-1185">Reference proteome</keyword>
<organism evidence="9 10">
    <name type="scientific">Mycoplasmopsis felis</name>
    <dbReference type="NCBI Taxonomy" id="33923"/>
    <lineage>
        <taxon>Bacteria</taxon>
        <taxon>Bacillati</taxon>
        <taxon>Mycoplasmatota</taxon>
        <taxon>Mycoplasmoidales</taxon>
        <taxon>Metamycoplasmataceae</taxon>
        <taxon>Mycoplasmopsis</taxon>
    </lineage>
</organism>
<name>A0A809RRH9_9BACT</name>
<comment type="cofactor">
    <cofactor evidence="8">
        <name>a divalent metal cation</name>
        <dbReference type="ChEBI" id="CHEBI:60240"/>
    </cofactor>
    <text evidence="8">Binds 2 divalent metal cations per subunit.</text>
</comment>
<dbReference type="PANTHER" id="PTHR32481">
    <property type="entry name" value="AMINOPEPTIDASE"/>
    <property type="match status" value="1"/>
</dbReference>
<dbReference type="InterPro" id="IPR051464">
    <property type="entry name" value="Peptidase_M42_aminopept"/>
</dbReference>
<evidence type="ECO:0000256" key="4">
    <source>
        <dbReference type="ARBA" id="ARBA00022723"/>
    </source>
</evidence>
<feature type="active site" description="Proton acceptor" evidence="7">
    <location>
        <position position="217"/>
    </location>
</feature>
<reference evidence="9 10" key="1">
    <citation type="submission" date="2020-01" db="EMBL/GenBank/DDBJ databases">
        <title>Complete genome sequence of Mycoplasma felis strain Myco-2.</title>
        <authorList>
            <person name="Kinoshita Y."/>
            <person name="Niwa H."/>
            <person name="Uchida-Fujii E."/>
            <person name="Nukada T."/>
        </authorList>
    </citation>
    <scope>NUCLEOTIDE SEQUENCE [LARGE SCALE GENOMIC DNA]</scope>
    <source>
        <strain evidence="9 10">Myco-2</strain>
    </source>
</reference>
<dbReference type="SUPFAM" id="SSF101821">
    <property type="entry name" value="Aminopeptidase/glucanase lid domain"/>
    <property type="match status" value="1"/>
</dbReference>
<evidence type="ECO:0000256" key="7">
    <source>
        <dbReference type="PIRSR" id="PIRSR001123-1"/>
    </source>
</evidence>
<dbReference type="InterPro" id="IPR023367">
    <property type="entry name" value="Peptidase_M42_dom2"/>
</dbReference>
<dbReference type="AlphaFoldDB" id="A0A809RRH9"/>